<gene>
    <name evidence="7" type="ORF">GCM10011510_15120</name>
</gene>
<evidence type="ECO:0000256" key="5">
    <source>
        <dbReference type="ARBA" id="ARBA00022833"/>
    </source>
</evidence>
<dbReference type="InterPro" id="IPR055438">
    <property type="entry name" value="AstE_AspA_cat"/>
</dbReference>
<evidence type="ECO:0000256" key="1">
    <source>
        <dbReference type="ARBA" id="ARBA00001947"/>
    </source>
</evidence>
<dbReference type="OrthoDB" id="9782876at2"/>
<evidence type="ECO:0000256" key="3">
    <source>
        <dbReference type="ARBA" id="ARBA00022723"/>
    </source>
</evidence>
<dbReference type="PROSITE" id="PS00132">
    <property type="entry name" value="CARBOXYPEPT_ZN_1"/>
    <property type="match status" value="1"/>
</dbReference>
<dbReference type="PIRSF" id="PIRSF039012">
    <property type="entry name" value="ASP"/>
    <property type="match status" value="1"/>
</dbReference>
<dbReference type="Pfam" id="PF24827">
    <property type="entry name" value="AstE_AspA_cat"/>
    <property type="match status" value="1"/>
</dbReference>
<keyword evidence="5" id="KW-0862">Zinc</keyword>
<evidence type="ECO:0000313" key="7">
    <source>
        <dbReference type="EMBL" id="GGE34734.1"/>
    </source>
</evidence>
<dbReference type="PANTHER" id="PTHR37326">
    <property type="entry name" value="BLL3975 PROTEIN"/>
    <property type="match status" value="1"/>
</dbReference>
<evidence type="ECO:0000256" key="2">
    <source>
        <dbReference type="ARBA" id="ARBA00005988"/>
    </source>
</evidence>
<organism evidence="7 8">
    <name type="scientific">Streptococcus himalayensis</name>
    <dbReference type="NCBI Taxonomy" id="1888195"/>
    <lineage>
        <taxon>Bacteria</taxon>
        <taxon>Bacillati</taxon>
        <taxon>Bacillota</taxon>
        <taxon>Bacilli</taxon>
        <taxon>Lactobacillales</taxon>
        <taxon>Streptococcaceae</taxon>
        <taxon>Streptococcus</taxon>
    </lineage>
</organism>
<dbReference type="InterPro" id="IPR053138">
    <property type="entry name" value="N-alpha-Ac-DABA_deacetylase"/>
</dbReference>
<comment type="caution">
    <text evidence="7">The sequence shown here is derived from an EMBL/GenBank/DDBJ whole genome shotgun (WGS) entry which is preliminary data.</text>
</comment>
<dbReference type="EMBL" id="BMJN01000027">
    <property type="protein sequence ID" value="GGE34734.1"/>
    <property type="molecule type" value="Genomic_DNA"/>
</dbReference>
<dbReference type="Gene3D" id="3.40.630.10">
    <property type="entry name" value="Zn peptidases"/>
    <property type="match status" value="1"/>
</dbReference>
<keyword evidence="3" id="KW-0479">Metal-binding</keyword>
<comment type="cofactor">
    <cofactor evidence="1">
        <name>Zn(2+)</name>
        <dbReference type="ChEBI" id="CHEBI:29105"/>
    </cofactor>
</comment>
<reference evidence="7" key="1">
    <citation type="journal article" date="2014" name="Int. J. Syst. Evol. Microbiol.">
        <title>Complete genome sequence of Corynebacterium casei LMG S-19264T (=DSM 44701T), isolated from a smear-ripened cheese.</title>
        <authorList>
            <consortium name="US DOE Joint Genome Institute (JGI-PGF)"/>
            <person name="Walter F."/>
            <person name="Albersmeier A."/>
            <person name="Kalinowski J."/>
            <person name="Ruckert C."/>
        </authorList>
    </citation>
    <scope>NUCLEOTIDE SEQUENCE</scope>
    <source>
        <strain evidence="7">CGMCC 1.15533</strain>
    </source>
</reference>
<name>A0A917EF29_9STRE</name>
<accession>A0A917EF29</accession>
<sequence length="323" mass="35653">MTTLKKIIEKMTPYSSYQGELQVSQDVSLPFTLLKGASLHPFVTLTAAVHGSEYVGVRVLMDLVEEIDLLSLQGTLCLVHAVNPSGFWARSPYLVPEDQIDLNRIFQDDQTSDTLSYRIKKVLQEEVFSLTDALLDLHGGNALENLVPHVYYSTLALEEVVEKSKNMALASGIPILYASRARGGLYQSAAIDYGIPSIILEQGELGLCPKSDVIAMKTAVYGVLHYLWMGELPQVKAQLFEESYTLYSSYQGCWFSFIKAGDVVGCGQKLGEIRSIYGELLEEVVAPSAGLVLYQKVVVAVEAKEQLMFVVHTGKEAICEEEL</sequence>
<dbReference type="RefSeq" id="WP_068990548.1">
    <property type="nucleotide sequence ID" value="NZ_BMJN01000027.1"/>
</dbReference>
<protein>
    <submittedName>
        <fullName evidence="7">Peptidase M14</fullName>
    </submittedName>
</protein>
<dbReference type="InterPro" id="IPR057246">
    <property type="entry name" value="CARBOXYPEPT_ZN_1"/>
</dbReference>
<dbReference type="InterPro" id="IPR043795">
    <property type="entry name" value="N-alpha-Ac-DABA-like"/>
</dbReference>
<evidence type="ECO:0000259" key="6">
    <source>
        <dbReference type="Pfam" id="PF24827"/>
    </source>
</evidence>
<dbReference type="GO" id="GO:0016788">
    <property type="term" value="F:hydrolase activity, acting on ester bonds"/>
    <property type="evidence" value="ECO:0007669"/>
    <property type="project" value="InterPro"/>
</dbReference>
<keyword evidence="4" id="KW-0378">Hydrolase</keyword>
<dbReference type="Proteomes" id="UP000660801">
    <property type="component" value="Unassembled WGS sequence"/>
</dbReference>
<evidence type="ECO:0000256" key="4">
    <source>
        <dbReference type="ARBA" id="ARBA00022801"/>
    </source>
</evidence>
<reference evidence="7" key="2">
    <citation type="submission" date="2020-09" db="EMBL/GenBank/DDBJ databases">
        <authorList>
            <person name="Sun Q."/>
            <person name="Zhou Y."/>
        </authorList>
    </citation>
    <scope>NUCLEOTIDE SEQUENCE</scope>
    <source>
        <strain evidence="7">CGMCC 1.15533</strain>
    </source>
</reference>
<dbReference type="GO" id="GO:0016811">
    <property type="term" value="F:hydrolase activity, acting on carbon-nitrogen (but not peptide) bonds, in linear amides"/>
    <property type="evidence" value="ECO:0007669"/>
    <property type="project" value="InterPro"/>
</dbReference>
<dbReference type="AlphaFoldDB" id="A0A917EF29"/>
<comment type="similarity">
    <text evidence="2">Belongs to the peptidase M14 family.</text>
</comment>
<proteinExistence type="inferred from homology"/>
<feature type="domain" description="Succinylglutamate desuccinylase/Aspartoacylase catalytic" evidence="6">
    <location>
        <begin position="43"/>
        <end position="226"/>
    </location>
</feature>
<evidence type="ECO:0000313" key="8">
    <source>
        <dbReference type="Proteomes" id="UP000660801"/>
    </source>
</evidence>
<keyword evidence="8" id="KW-1185">Reference proteome</keyword>
<dbReference type="GO" id="GO:0046872">
    <property type="term" value="F:metal ion binding"/>
    <property type="evidence" value="ECO:0007669"/>
    <property type="project" value="UniProtKB-KW"/>
</dbReference>
<dbReference type="PANTHER" id="PTHR37326:SF1">
    <property type="entry name" value="BLL3975 PROTEIN"/>
    <property type="match status" value="1"/>
</dbReference>
<dbReference type="SUPFAM" id="SSF53187">
    <property type="entry name" value="Zn-dependent exopeptidases"/>
    <property type="match status" value="1"/>
</dbReference>